<evidence type="ECO:0000256" key="2">
    <source>
        <dbReference type="ARBA" id="ARBA00021134"/>
    </source>
</evidence>
<evidence type="ECO:0000256" key="3">
    <source>
        <dbReference type="ARBA" id="ARBA00022603"/>
    </source>
</evidence>
<keyword evidence="10" id="KW-1185">Reference proteome</keyword>
<dbReference type="OrthoDB" id="429597at2759"/>
<dbReference type="GO" id="GO:0032259">
    <property type="term" value="P:methylation"/>
    <property type="evidence" value="ECO:0007669"/>
    <property type="project" value="UniProtKB-KW"/>
</dbReference>
<sequence>MKFNKSAAEALFHKHFIISENTENNQNVEEVKYVLPKPECMFREEPWQKDSLQTLKNELNDVKSRLNNFTLDEWQQHTYQMNQAGDVLNDIKKHIQPEFITQAWCKFYEIVCNFSLVPLNKIQEINEENICSFSSVHLCEAPGAFVVALNHWLKLNAPSVKWDWIASTLNPYCEGNPYSQMIDDDRFIRHTLMHWYFGADNTGNIMDLQNLDALVERSKTISQGPIMLITADGSIDCTDMPDEQENAVVHLHFCEIVTCMHLLEKGGNFLLKVFTLFEHQSVCLMYLLACAFQKVIATKPATSRAGNSEMYIVCTNFNGRDYIEPYLNVLRCHYDACPTQATFGCNVIPDYFMRKIEDCARFFKRHQCKVIEDNINAFHSETYDNLLFKLKHFKRKISDMYLKRYKLAKIDLGDQIIGRDIIERNTKYIMSRKLRYDSYNERCRKQDSTLQERLQQIWSKASDIEILIESPYIVSESSNEPRFQIAVL</sequence>
<comment type="catalytic activity">
    <reaction evidence="6">
        <text>a 5'-end (N(7)-methyl 5'-triphosphoguanosine)-(2'-O-methyl-ribonucleoside)-(ribonucleotide) in mRNA + S-adenosyl-L-methionine = a 5'-end (N(7)-methyl 5'-triphosphoguanosine)-(2'-O-methyl-ribonucleoside)-(2'-O-methyl-ribonucleotide) in mRNA + S-adenosyl-L-homocysteine + H(+)</text>
        <dbReference type="Rhea" id="RHEA:67024"/>
        <dbReference type="Rhea" id="RHEA-COMP:17169"/>
        <dbReference type="Rhea" id="RHEA-COMP:17170"/>
        <dbReference type="ChEBI" id="CHEBI:15378"/>
        <dbReference type="ChEBI" id="CHEBI:57856"/>
        <dbReference type="ChEBI" id="CHEBI:59789"/>
        <dbReference type="ChEBI" id="CHEBI:167612"/>
        <dbReference type="ChEBI" id="CHEBI:167614"/>
        <dbReference type="EC" id="2.1.1.296"/>
    </reaction>
</comment>
<dbReference type="FunCoup" id="E2B777">
    <property type="interactions" value="2076"/>
</dbReference>
<evidence type="ECO:0000256" key="4">
    <source>
        <dbReference type="ARBA" id="ARBA00022679"/>
    </source>
</evidence>
<feature type="binding site" evidence="7">
    <location>
        <position position="143"/>
    </location>
    <ligand>
        <name>S-adenosyl-L-methionine</name>
        <dbReference type="ChEBI" id="CHEBI:59789"/>
    </ligand>
</feature>
<dbReference type="InterPro" id="IPR002877">
    <property type="entry name" value="RNA_MeTrfase_FtsJ_dom"/>
</dbReference>
<dbReference type="PANTHER" id="PTHR16121">
    <property type="entry name" value="CAP-SPECIFIC MRNA (NUCLEOSIDE-2'-O-)-METHYLTRANSFERASE 1-RELATED"/>
    <property type="match status" value="1"/>
</dbReference>
<dbReference type="PROSITE" id="PS51614">
    <property type="entry name" value="SAM_MT_ADRIFT"/>
    <property type="match status" value="1"/>
</dbReference>
<evidence type="ECO:0000256" key="1">
    <source>
        <dbReference type="ARBA" id="ARBA00012770"/>
    </source>
</evidence>
<dbReference type="OMA" id="CQDDPAE"/>
<keyword evidence="4 7" id="KW-0808">Transferase</keyword>
<dbReference type="GO" id="GO:0005634">
    <property type="term" value="C:nucleus"/>
    <property type="evidence" value="ECO:0007669"/>
    <property type="project" value="TreeGrafter"/>
</dbReference>
<dbReference type="Gene3D" id="3.40.50.12760">
    <property type="match status" value="1"/>
</dbReference>
<organism evidence="10">
    <name type="scientific">Harpegnathos saltator</name>
    <name type="common">Jerdon's jumping ant</name>
    <dbReference type="NCBI Taxonomy" id="610380"/>
    <lineage>
        <taxon>Eukaryota</taxon>
        <taxon>Metazoa</taxon>
        <taxon>Ecdysozoa</taxon>
        <taxon>Arthropoda</taxon>
        <taxon>Hexapoda</taxon>
        <taxon>Insecta</taxon>
        <taxon>Pterygota</taxon>
        <taxon>Neoptera</taxon>
        <taxon>Endopterygota</taxon>
        <taxon>Hymenoptera</taxon>
        <taxon>Apocrita</taxon>
        <taxon>Aculeata</taxon>
        <taxon>Formicoidea</taxon>
        <taxon>Formicidae</taxon>
        <taxon>Ponerinae</taxon>
        <taxon>Ponerini</taxon>
        <taxon>Harpegnathos</taxon>
    </lineage>
</organism>
<evidence type="ECO:0000313" key="10">
    <source>
        <dbReference type="Proteomes" id="UP000008237"/>
    </source>
</evidence>
<dbReference type="Proteomes" id="UP000008237">
    <property type="component" value="Unassembled WGS sequence"/>
</dbReference>
<keyword evidence="5 7" id="KW-0949">S-adenosyl-L-methionine</keyword>
<dbReference type="EC" id="2.1.1.296" evidence="1"/>
<dbReference type="STRING" id="610380.E2B777"/>
<dbReference type="PANTHER" id="PTHR16121:SF2">
    <property type="entry name" value="CAP-SPECIFIC MRNA (NUCLEOSIDE-2'-O-)-METHYLTRANSFERASE 2"/>
    <property type="match status" value="1"/>
</dbReference>
<evidence type="ECO:0000256" key="7">
    <source>
        <dbReference type="PROSITE-ProRule" id="PRU00946"/>
    </source>
</evidence>
<dbReference type="InterPro" id="IPR025807">
    <property type="entry name" value="Adrift-typ_MeTrfase"/>
</dbReference>
<dbReference type="InterPro" id="IPR050851">
    <property type="entry name" value="mRNA_Cap_2O-Ribose_MeTrfase"/>
</dbReference>
<evidence type="ECO:0000256" key="6">
    <source>
        <dbReference type="ARBA" id="ARBA00049477"/>
    </source>
</evidence>
<keyword evidence="3 7" id="KW-0489">Methyltransferase</keyword>
<dbReference type="GO" id="GO:0006370">
    <property type="term" value="P:7-methylguanosine mRNA capping"/>
    <property type="evidence" value="ECO:0007669"/>
    <property type="project" value="TreeGrafter"/>
</dbReference>
<dbReference type="EMBL" id="GL446149">
    <property type="protein sequence ID" value="EFN88438.1"/>
    <property type="molecule type" value="Genomic_DNA"/>
</dbReference>
<feature type="binding site" evidence="7">
    <location>
        <position position="232"/>
    </location>
    <ligand>
        <name>S-adenosyl-L-methionine</name>
        <dbReference type="ChEBI" id="CHEBI:59789"/>
    </ligand>
</feature>
<dbReference type="GO" id="GO:0005737">
    <property type="term" value="C:cytoplasm"/>
    <property type="evidence" value="ECO:0007669"/>
    <property type="project" value="TreeGrafter"/>
</dbReference>
<reference evidence="9 10" key="1">
    <citation type="journal article" date="2010" name="Science">
        <title>Genomic comparison of the ants Camponotus floridanus and Harpegnathos saltator.</title>
        <authorList>
            <person name="Bonasio R."/>
            <person name="Zhang G."/>
            <person name="Ye C."/>
            <person name="Mutti N.S."/>
            <person name="Fang X."/>
            <person name="Qin N."/>
            <person name="Donahue G."/>
            <person name="Yang P."/>
            <person name="Li Q."/>
            <person name="Li C."/>
            <person name="Zhang P."/>
            <person name="Huang Z."/>
            <person name="Berger S.L."/>
            <person name="Reinberg D."/>
            <person name="Wang J."/>
            <person name="Liebig J."/>
        </authorList>
    </citation>
    <scope>NUCLEOTIDE SEQUENCE [LARGE SCALE GENOMIC DNA]</scope>
    <source>
        <strain evidence="9 10">R22 G/1</strain>
    </source>
</reference>
<dbReference type="GO" id="GO:0120550">
    <property type="term" value="F:methyltransferase cap2 activity"/>
    <property type="evidence" value="ECO:0007669"/>
    <property type="project" value="UniProtKB-EC"/>
</dbReference>
<feature type="active site" description="Proton acceptor" evidence="7">
    <location>
        <position position="272"/>
    </location>
</feature>
<name>E2B777_HARSA</name>
<gene>
    <name evidence="9" type="ORF">EAI_01366</name>
</gene>
<evidence type="ECO:0000259" key="8">
    <source>
        <dbReference type="PROSITE" id="PS51614"/>
    </source>
</evidence>
<proteinExistence type="predicted"/>
<feature type="domain" description="Adrift-type SAM-dependent 2'-O-MTase" evidence="8">
    <location>
        <begin position="98"/>
        <end position="319"/>
    </location>
</feature>
<dbReference type="Pfam" id="PF01728">
    <property type="entry name" value="FtsJ"/>
    <property type="match status" value="1"/>
</dbReference>
<protein>
    <recommendedName>
        <fullName evidence="2">Cap-specific mRNA (nucleoside-2'-O-)-methyltransferase 2</fullName>
        <ecNumber evidence="1">2.1.1.296</ecNumber>
    </recommendedName>
</protein>
<dbReference type="InParanoid" id="E2B777"/>
<evidence type="ECO:0000313" key="9">
    <source>
        <dbReference type="EMBL" id="EFN88438.1"/>
    </source>
</evidence>
<dbReference type="InterPro" id="IPR029063">
    <property type="entry name" value="SAM-dependent_MTases_sf"/>
</dbReference>
<dbReference type="SUPFAM" id="SSF53335">
    <property type="entry name" value="S-adenosyl-L-methionine-dependent methyltransferases"/>
    <property type="match status" value="1"/>
</dbReference>
<dbReference type="GO" id="GO:0004483">
    <property type="term" value="F:methyltransferase cap1 activity"/>
    <property type="evidence" value="ECO:0007669"/>
    <property type="project" value="UniProtKB-ARBA"/>
</dbReference>
<accession>E2B777</accession>
<evidence type="ECO:0000256" key="5">
    <source>
        <dbReference type="ARBA" id="ARBA00022691"/>
    </source>
</evidence>
<feature type="binding site" evidence="7">
    <location>
        <position position="162"/>
    </location>
    <ligand>
        <name>S-adenosyl-L-methionine</name>
        <dbReference type="ChEBI" id="CHEBI:59789"/>
    </ligand>
</feature>
<dbReference type="AlphaFoldDB" id="E2B777"/>